<dbReference type="EMBL" id="PQXL01000313">
    <property type="protein sequence ID" value="THV47396.1"/>
    <property type="molecule type" value="Genomic_DNA"/>
</dbReference>
<keyword evidence="4" id="KW-1185">Reference proteome</keyword>
<name>A0A4V4HTZ1_9HELO</name>
<evidence type="ECO:0000256" key="1">
    <source>
        <dbReference type="SAM" id="Coils"/>
    </source>
</evidence>
<feature type="compositionally biased region" description="Low complexity" evidence="2">
    <location>
        <begin position="1"/>
        <end position="14"/>
    </location>
</feature>
<keyword evidence="1" id="KW-0175">Coiled coil</keyword>
<feature type="compositionally biased region" description="Polar residues" evidence="2">
    <location>
        <begin position="32"/>
        <end position="46"/>
    </location>
</feature>
<sequence length="531" mass="60115">MEQSPSTSQCQPSSRFTNTNDKHSSEAGPSRSGVSTTTNEKTTSLKGQRPWNYYSDLSGDDDCDDERPNLRSKSTNIVSSLRTSSPQQSTSRKRKAPNGIEAPLKLIIHESCIPAGALSSNFQLIKTKVELLEMQYPDDLPYTVTFSRNHKILYLECQECNESFNILKGVQTLGAHASSDLHSAFVDERLRKLEAEGFRRQLTKEVMAREKTMHSSPAFTTITGSQRLCRQKQTSRQQCPELAPSENFESNSSSKDEPIRLKRRLTVAPSPTQTPTNVLRPELDTSDEMLTRYQGFEKRLEDVVIDINIRQSTQHRLLVDEVQKKISYGLVPIDDRLTALENGVQESYQNTQDKKLTEERIRQASQSSESALRRVKKLQEEFDKSEEKLSTGMNLVKELEEVVHLIEKRIPTLSEIDRVGRLEDEMKRVKEKVNALAEKFSQSQPDTDQITTLQEEVNTFTAKVSNLAGLAENHELPASHSSTANDAALIEDLKKSKGTMMKRLATSEERLAALEEQNDRLVSKIKELERR</sequence>
<gene>
    <name evidence="3" type="ORF">BGAL_0313g00110</name>
</gene>
<dbReference type="SUPFAM" id="SSF57997">
    <property type="entry name" value="Tropomyosin"/>
    <property type="match status" value="1"/>
</dbReference>
<evidence type="ECO:0000313" key="4">
    <source>
        <dbReference type="Proteomes" id="UP000308671"/>
    </source>
</evidence>
<proteinExistence type="predicted"/>
<feature type="coiled-coil region" evidence="1">
    <location>
        <begin position="361"/>
        <end position="388"/>
    </location>
</feature>
<evidence type="ECO:0000313" key="3">
    <source>
        <dbReference type="EMBL" id="THV47396.1"/>
    </source>
</evidence>
<protein>
    <submittedName>
        <fullName evidence="3">Uncharacterized protein</fullName>
    </submittedName>
</protein>
<dbReference type="OrthoDB" id="3538052at2759"/>
<feature type="compositionally biased region" description="Polar residues" evidence="2">
    <location>
        <begin position="71"/>
        <end position="90"/>
    </location>
</feature>
<comment type="caution">
    <text evidence="3">The sequence shown here is derived from an EMBL/GenBank/DDBJ whole genome shotgun (WGS) entry which is preliminary data.</text>
</comment>
<dbReference type="Proteomes" id="UP000308671">
    <property type="component" value="Unassembled WGS sequence"/>
</dbReference>
<feature type="region of interest" description="Disordered" evidence="2">
    <location>
        <begin position="1"/>
        <end position="98"/>
    </location>
</feature>
<feature type="region of interest" description="Disordered" evidence="2">
    <location>
        <begin position="231"/>
        <end position="276"/>
    </location>
</feature>
<evidence type="ECO:0000256" key="2">
    <source>
        <dbReference type="SAM" id="MobiDB-lite"/>
    </source>
</evidence>
<reference evidence="3 4" key="1">
    <citation type="submission" date="2017-12" db="EMBL/GenBank/DDBJ databases">
        <title>Comparative genomics of Botrytis spp.</title>
        <authorList>
            <person name="Valero-Jimenez C.A."/>
            <person name="Tapia P."/>
            <person name="Veloso J."/>
            <person name="Silva-Moreno E."/>
            <person name="Staats M."/>
            <person name="Valdes J.H."/>
            <person name="Van Kan J.A.L."/>
        </authorList>
    </citation>
    <scope>NUCLEOTIDE SEQUENCE [LARGE SCALE GENOMIC DNA]</scope>
    <source>
        <strain evidence="3 4">MUCL435</strain>
    </source>
</reference>
<dbReference type="AlphaFoldDB" id="A0A4V4HTZ1"/>
<accession>A0A4V4HTZ1</accession>
<organism evidence="3 4">
    <name type="scientific">Botrytis galanthina</name>
    <dbReference type="NCBI Taxonomy" id="278940"/>
    <lineage>
        <taxon>Eukaryota</taxon>
        <taxon>Fungi</taxon>
        <taxon>Dikarya</taxon>
        <taxon>Ascomycota</taxon>
        <taxon>Pezizomycotina</taxon>
        <taxon>Leotiomycetes</taxon>
        <taxon>Helotiales</taxon>
        <taxon>Sclerotiniaceae</taxon>
        <taxon>Botrytis</taxon>
    </lineage>
</organism>
<feature type="coiled-coil region" evidence="1">
    <location>
        <begin position="497"/>
        <end position="531"/>
    </location>
</feature>